<feature type="region of interest" description="Disordered" evidence="8">
    <location>
        <begin position="139"/>
        <end position="158"/>
    </location>
</feature>
<proteinExistence type="inferred from homology"/>
<evidence type="ECO:0000256" key="8">
    <source>
        <dbReference type="SAM" id="MobiDB-lite"/>
    </source>
</evidence>
<keyword evidence="10" id="KW-1185">Reference proteome</keyword>
<evidence type="ECO:0000256" key="4">
    <source>
        <dbReference type="ARBA" id="ARBA00022729"/>
    </source>
</evidence>
<gene>
    <name evidence="9" type="ORF">CYLTODRAFT_358565</name>
</gene>
<comment type="similarity">
    <text evidence="2">Belongs to the avidin/streptavidin family.</text>
</comment>
<reference evidence="9 10" key="1">
    <citation type="journal article" date="2015" name="Fungal Genet. Biol.">
        <title>Evolution of novel wood decay mechanisms in Agaricales revealed by the genome sequences of Fistulina hepatica and Cylindrobasidium torrendii.</title>
        <authorList>
            <person name="Floudas D."/>
            <person name="Held B.W."/>
            <person name="Riley R."/>
            <person name="Nagy L.G."/>
            <person name="Koehler G."/>
            <person name="Ransdell A.S."/>
            <person name="Younus H."/>
            <person name="Chow J."/>
            <person name="Chiniquy J."/>
            <person name="Lipzen A."/>
            <person name="Tritt A."/>
            <person name="Sun H."/>
            <person name="Haridas S."/>
            <person name="LaButti K."/>
            <person name="Ohm R.A."/>
            <person name="Kues U."/>
            <person name="Blanchette R.A."/>
            <person name="Grigoriev I.V."/>
            <person name="Minto R.E."/>
            <person name="Hibbett D.S."/>
        </authorList>
    </citation>
    <scope>NUCLEOTIDE SEQUENCE [LARGE SCALE GENOMIC DNA]</scope>
    <source>
        <strain evidence="9 10">FP15055 ss-10</strain>
    </source>
</reference>
<name>A0A0D7B1M7_9AGAR</name>
<sequence>MANDTSTVVHQPTSPIAGKWHNQLGSTVIFVLDKDGTLHGKYNSSVGEAESFYFLTGRYDTAPPDGEGVTLGWTVNYRNEKHGNSHSTATWSGQYFGGAQEVIITQWLLTRSTKPQDVWESTNIGNDIFTRVKPTQEEIQKATSIGSPSAEQVLAKRK</sequence>
<evidence type="ECO:0000256" key="5">
    <source>
        <dbReference type="ARBA" id="ARBA00023157"/>
    </source>
</evidence>
<dbReference type="InterPro" id="IPR005469">
    <property type="entry name" value="Avidin"/>
</dbReference>
<evidence type="ECO:0000313" key="10">
    <source>
        <dbReference type="Proteomes" id="UP000054007"/>
    </source>
</evidence>
<dbReference type="InterPro" id="IPR005468">
    <property type="entry name" value="Avidin/str"/>
</dbReference>
<keyword evidence="5" id="KW-1015">Disulfide bond</keyword>
<evidence type="ECO:0000256" key="1">
    <source>
        <dbReference type="ARBA" id="ARBA00004613"/>
    </source>
</evidence>
<dbReference type="GO" id="GO:0009374">
    <property type="term" value="F:biotin binding"/>
    <property type="evidence" value="ECO:0007669"/>
    <property type="project" value="InterPro"/>
</dbReference>
<feature type="compositionally biased region" description="Polar residues" evidence="8">
    <location>
        <begin position="141"/>
        <end position="150"/>
    </location>
</feature>
<dbReference type="InterPro" id="IPR051764">
    <property type="entry name" value="Avidin/Streptavidin-rel"/>
</dbReference>
<keyword evidence="4" id="KW-0732">Signal</keyword>
<dbReference type="PROSITE" id="PS51326">
    <property type="entry name" value="AVIDIN_2"/>
    <property type="match status" value="1"/>
</dbReference>
<keyword evidence="6" id="KW-0325">Glycoprotein</keyword>
<keyword evidence="3" id="KW-0964">Secreted</keyword>
<accession>A0A0D7B1M7</accession>
<organism evidence="9 10">
    <name type="scientific">Cylindrobasidium torrendii FP15055 ss-10</name>
    <dbReference type="NCBI Taxonomy" id="1314674"/>
    <lineage>
        <taxon>Eukaryota</taxon>
        <taxon>Fungi</taxon>
        <taxon>Dikarya</taxon>
        <taxon>Basidiomycota</taxon>
        <taxon>Agaricomycotina</taxon>
        <taxon>Agaricomycetes</taxon>
        <taxon>Agaricomycetidae</taxon>
        <taxon>Agaricales</taxon>
        <taxon>Marasmiineae</taxon>
        <taxon>Physalacriaceae</taxon>
        <taxon>Cylindrobasidium</taxon>
    </lineage>
</organism>
<dbReference type="EMBL" id="KN880639">
    <property type="protein sequence ID" value="KIY64377.1"/>
    <property type="molecule type" value="Genomic_DNA"/>
</dbReference>
<dbReference type="InterPro" id="IPR036896">
    <property type="entry name" value="Avidin-like_sf"/>
</dbReference>
<keyword evidence="7" id="KW-0092">Biotin</keyword>
<evidence type="ECO:0000313" key="9">
    <source>
        <dbReference type="EMBL" id="KIY64377.1"/>
    </source>
</evidence>
<evidence type="ECO:0000256" key="2">
    <source>
        <dbReference type="ARBA" id="ARBA00006297"/>
    </source>
</evidence>
<dbReference type="PANTHER" id="PTHR34399:SF3">
    <property type="entry name" value="AVID PROTEIN-RELATED"/>
    <property type="match status" value="1"/>
</dbReference>
<evidence type="ECO:0000256" key="3">
    <source>
        <dbReference type="ARBA" id="ARBA00022525"/>
    </source>
</evidence>
<dbReference type="GO" id="GO:0005576">
    <property type="term" value="C:extracellular region"/>
    <property type="evidence" value="ECO:0007669"/>
    <property type="project" value="UniProtKB-SubCell"/>
</dbReference>
<protein>
    <submittedName>
        <fullName evidence="9">Structural origins of high-affinity biotin binding To Streptavidin</fullName>
    </submittedName>
</protein>
<dbReference type="Gene3D" id="2.40.128.30">
    <property type="entry name" value="Avidin-like"/>
    <property type="match status" value="1"/>
</dbReference>
<dbReference type="AlphaFoldDB" id="A0A0D7B1M7"/>
<comment type="subcellular location">
    <subcellularLocation>
        <location evidence="1">Secreted</location>
    </subcellularLocation>
</comment>
<dbReference type="Pfam" id="PF01382">
    <property type="entry name" value="Avidin"/>
    <property type="match status" value="1"/>
</dbReference>
<dbReference type="Proteomes" id="UP000054007">
    <property type="component" value="Unassembled WGS sequence"/>
</dbReference>
<dbReference type="OrthoDB" id="2821340at2759"/>
<evidence type="ECO:0000256" key="7">
    <source>
        <dbReference type="ARBA" id="ARBA00023267"/>
    </source>
</evidence>
<dbReference type="PRINTS" id="PR00709">
    <property type="entry name" value="AVIDIN"/>
</dbReference>
<evidence type="ECO:0000256" key="6">
    <source>
        <dbReference type="ARBA" id="ARBA00023180"/>
    </source>
</evidence>
<dbReference type="SUPFAM" id="SSF50876">
    <property type="entry name" value="Avidin/streptavidin"/>
    <property type="match status" value="1"/>
</dbReference>
<dbReference type="PANTHER" id="PTHR34399">
    <property type="entry name" value="AVIDIN-RELATED"/>
    <property type="match status" value="1"/>
</dbReference>